<name>A0ABR3YNC0_9PEZI</name>
<keyword evidence="9 16" id="KW-0227">DNA damage</keyword>
<proteinExistence type="inferred from homology"/>
<dbReference type="Gene3D" id="1.10.1070.11">
    <property type="entry name" value="Phosphatidylinositol 3-/4-kinase, catalytic domain"/>
    <property type="match status" value="1"/>
</dbReference>
<dbReference type="EMBL" id="JAWDJO010000219">
    <property type="protein sequence ID" value="KAL1889357.1"/>
    <property type="molecule type" value="Genomic_DNA"/>
</dbReference>
<comment type="subunit">
    <text evidence="3">Associates with DNA double-strand breaks.</text>
</comment>
<dbReference type="PROSITE" id="PS00915">
    <property type="entry name" value="PI3_4_KINASE_1"/>
    <property type="match status" value="1"/>
</dbReference>
<dbReference type="SUPFAM" id="SSF56112">
    <property type="entry name" value="Protein kinase-like (PK-like)"/>
    <property type="match status" value="1"/>
</dbReference>
<evidence type="ECO:0000256" key="12">
    <source>
        <dbReference type="ARBA" id="ARBA00023242"/>
    </source>
</evidence>
<feature type="domain" description="PI3K/PI4K catalytic" evidence="17">
    <location>
        <begin position="2450"/>
        <end position="2761"/>
    </location>
</feature>
<dbReference type="InterPro" id="IPR000403">
    <property type="entry name" value="PI3/4_kinase_cat_dom"/>
</dbReference>
<evidence type="ECO:0000256" key="14">
    <source>
        <dbReference type="ARBA" id="ARBA00047899"/>
    </source>
</evidence>
<evidence type="ECO:0000256" key="8">
    <source>
        <dbReference type="ARBA" id="ARBA00022741"/>
    </source>
</evidence>
<dbReference type="SMART" id="SM01343">
    <property type="entry name" value="FATC"/>
    <property type="match status" value="1"/>
</dbReference>
<dbReference type="PROSITE" id="PS00916">
    <property type="entry name" value="PI3_4_KINASE_2"/>
    <property type="match status" value="1"/>
</dbReference>
<dbReference type="PROSITE" id="PS51189">
    <property type="entry name" value="FAT"/>
    <property type="match status" value="1"/>
</dbReference>
<evidence type="ECO:0000313" key="20">
    <source>
        <dbReference type="EMBL" id="KAL1889357.1"/>
    </source>
</evidence>
<sequence>MAPENSSINGILAAISGTAQKARASGLDDLLSLMDKSKSLPQLTDKQYHRVFETLFQCTIAEKQQNVRKSSSTATAAGLRLGKCAKAVRLTYEHAFGALKRKTILAVIDHITQTLESSDGTLVALPNLVSEYLRALVSILSNSCTVEQLARDHSEGWLTCTGFCVEVIINSLSEVELDIESSTRASSHPVSSSGSVFSSRPGHRIALQGMAINVADLQLLLECLHHLIVPPIAPIKDLVDKITSAAIHVIHLRHLAFGRIPQDIFAVLSVLMTRLQADNIAKATSITQNVLPHIRYWWQPDKPEKEETVRSARDEILKTLFSMQLHLQYISQNEASTQFCTHIEDLLDTLWEEYSQRDEKCRLQLGDVSFRSSRIPKDYFQTPLFYLYYRGLDLISSADSCAEISSITTNPDVNGPTIVIDSSLLLMLCLLRLRNSRAPNASEMTCSQTIRWVFSKWNPDDIAFAYSRSCHVDPSDVANLLRACCGAGPLKEVHVNTLPGGGLGQAWREQFKIQHVTRHLTLLKEPAKLQTRQSLNETSSQSFLAQSSNQVASFAARKLTLDLFLPKMTTLQDMCTLWSKKVADGGLLIHPEMVHSLFSTCITLALMLPLLKEINGPDISTLEGSLKALIDASFKAVTRAVDNSSFFSVLIRAIRPHLPTLTTEGLRSLRYGQPELLDLIRKLNEAVHQRYANMRNEMSHDFMDLDDDFESQKGNSISQLEEVIAPRLIEEVGFRSYSFQLETEVRLQIIKFACHSREALKELPTSFTDYLIAMPDSNILACRDALIELFQSQIRFRDSGIIEIVEKVGSIMSQSSYDCCEVALTTCIDTINGLLPVWKSDKSDLAAMVGDMYFHIVKNGLKMNMLSSSAQISLAKLLLRLIEEMPDYADRLSLASCQSTLLHIQQKGDMAVKFYIGQRLPEMVGFFVLKSHDDIFNSVMETLPTSADFIEGIAYRLYVLSELACHWSTLLRRCIYHIFETPGMIPNSANYAQRGLEKVSQALNLTSPQDLFGLFAPQILYTWFPVNSVDDMPFSIFGFNSLYDLLMACREEASGILIMRGEEATFEEFAARVNMTPKQLILENFGKIIAYSVANGIAKQRSRVNRDSNASDSGVYDGPKTQSKGELYLRKVLGDQTFLVSVYSGFADAVSILMDIFDQEDPVELSFVSGLEYAANIMAQIKSYSHSSVLIPPNQQPLFKGKHLVRQLNHLCTLTPKYDVLTMWTPPLVVYVARRLINTIYPALGSFHACSVLRKLRVLVCLCGDVALQYHPLEMLLFSLRPFMTDPECADDAMGLAQYLLVKGVEYLKSVPSFLAGFGLSTLASLRVFLESSQFSTTDKYQFHETLKKTRAFHSWLNTYLTGYLDLGEFAEEAQKEAFQIITQSAARICSSGNAEKGTHESNLLLEILRDEQRQRQVLSESARNLALGLLCGNFKLPKSSAVDIISTDDDAVKFAAVVCKTCKTSSMSKSKEYLSWAGQVAGRSFAASGTVPKIFLYESRLPEYEKVSPDFVGSDKALLVLLRELSSSEGSFTAGLAEGAIRRIVSDAGSTANDTLSKVCEEALSKSLYWSSHWKEYYAPSSETPEVNPKLDPLAFSAEAIERANWIQRMALNLCLCATDKVVISAVAPVVKNVRGFAEQAFPFILHLTLLSQYDTGQVIKKTFSDAIRIWFNSPVSKESRDNISLILNAILYLRTQQPPNGVSMVDRMQWLDVDPNIMAQMAVECGMHKSALMFLEGTTSKNVSTSRSSSSFAVPQPQDAPSQELLLNIFENIDDPDAYYGISQASSLSSALARMEYEGDGAKSLALRGAQYDSHLRKRDPLASQDGQALVAVLGSLGLSGVASSILQNQSNNVASKESLDSTFQIARRLEQWNLPVPVASTSSNATIYKVFQGLYQATEVDISRSYIQDGFSETMSLVTSKENNSTTLREHLRSLAVLTELEDVLSMTRSTDLSSLPSHFYRRKTWMRSGRLVYISLFLATILTINTLCRYDDVSNILSCRQTTFGLLSQLPLLRNIVNISASDARKLEVHSLLLSSEIYRFHKAKQESLNLSTSLSALANPCNNLGLNIDAAIKVEVANSLWDHDEMLSSIGILQTLSRDSNSLKTQSIPISLADVLSRLGHQVSVARLENPDEIQKSYLEPALRELKGRSEGKDAGKVFHQFAIFCDEQLQNPDMLEDLERLKELEKGKAEEVEQFEMLIASTRDANSKRRYQAHQGRARRFHMLDKMELQRLEDARTEFLRLGVENYLLSLIASDEHNNDALRFAALWLERSDDDSINAAAFKHLSKVPTRKFATLMNQLSSRLQDLSNAFQELLTDLVKRICIEHPYHGMYHIWSGTKSRANKRDSVAVSRITATHQVAKYIETHPSIASVWQSIDRTSQSYDLFAAEPTDKHKTGARISLKSSKTSLRLIQSLNKYRIPPPTMHLEVRADRNYSQVPLVEVLEPYMRIAGGNSAPKVITAIGTDGKRYKQLVKGGNDDLRQDAIMEQVFAAVSSLLKRHRATQQRNLSIRTYKVLPLTPTSGIIEFVANTIPLHDFLMPAHQRYYPSDYKSNHCRKEISLVDSKSVDVRVKVFRKITANFRPVMRFFFMEHFMDPDDWFARRLAYTRTTAAISIVGHILGLGDRHGHNILLDTATGEVVHIDLGVAFELGRVLPIPEVVPFRMTRDIVDGMGITKTEGVFRRSCEFTLDALREETYSIMTILDVLRYDPLYSWSMSPVRMAKLQDAKKEEVDKDAADIGADGRRKNGLVSEASEADRALAIVRKKLSKTLSVTATVNDLINQATDDRNLAVLFAGWGAYA</sequence>
<evidence type="ECO:0000313" key="21">
    <source>
        <dbReference type="Proteomes" id="UP001583280"/>
    </source>
</evidence>
<evidence type="ECO:0000256" key="13">
    <source>
        <dbReference type="ARBA" id="ARBA00025079"/>
    </source>
</evidence>
<dbReference type="Gene3D" id="3.30.1010.10">
    <property type="entry name" value="Phosphatidylinositol 3-kinase Catalytic Subunit, Chain A, domain 4"/>
    <property type="match status" value="1"/>
</dbReference>
<dbReference type="InterPro" id="IPR036940">
    <property type="entry name" value="PI3/4_kinase_cat_sf"/>
</dbReference>
<evidence type="ECO:0000256" key="3">
    <source>
        <dbReference type="ARBA" id="ARBA00011370"/>
    </source>
</evidence>
<evidence type="ECO:0000256" key="9">
    <source>
        <dbReference type="ARBA" id="ARBA00022763"/>
    </source>
</evidence>
<keyword evidence="16" id="KW-0156">Chromatin regulator</keyword>
<evidence type="ECO:0000256" key="16">
    <source>
        <dbReference type="RuleBase" id="RU365027"/>
    </source>
</evidence>
<keyword evidence="12 16" id="KW-0539">Nucleus</keyword>
<dbReference type="Pfam" id="PF00454">
    <property type="entry name" value="PI3_PI4_kinase"/>
    <property type="match status" value="1"/>
</dbReference>
<keyword evidence="7 16" id="KW-0808">Transferase</keyword>
<dbReference type="PROSITE" id="PS50290">
    <property type="entry name" value="PI3_4_KINASE_3"/>
    <property type="match status" value="1"/>
</dbReference>
<dbReference type="PANTHER" id="PTHR37079:SF4">
    <property type="entry name" value="SERINE_THREONINE-PROTEIN KINASE ATM"/>
    <property type="match status" value="1"/>
</dbReference>
<keyword evidence="6 16" id="KW-0723">Serine/threonine-protein kinase</keyword>
<protein>
    <recommendedName>
        <fullName evidence="5 16">Serine/threonine-protein kinase Tel1</fullName>
        <ecNumber evidence="4 16">2.7.11.1</ecNumber>
    </recommendedName>
</protein>
<keyword evidence="21" id="KW-1185">Reference proteome</keyword>
<dbReference type="InterPro" id="IPR021668">
    <property type="entry name" value="TAN"/>
</dbReference>
<dbReference type="PROSITE" id="PS51190">
    <property type="entry name" value="FATC"/>
    <property type="match status" value="1"/>
</dbReference>
<keyword evidence="16" id="KW-0158">Chromosome</keyword>
<comment type="catalytic activity">
    <reaction evidence="15">
        <text>L-seryl-[protein] + ATP = O-phospho-L-seryl-[protein] + ADP + H(+)</text>
        <dbReference type="Rhea" id="RHEA:17989"/>
        <dbReference type="Rhea" id="RHEA-COMP:9863"/>
        <dbReference type="Rhea" id="RHEA-COMP:11604"/>
        <dbReference type="ChEBI" id="CHEBI:15378"/>
        <dbReference type="ChEBI" id="CHEBI:29999"/>
        <dbReference type="ChEBI" id="CHEBI:30616"/>
        <dbReference type="ChEBI" id="CHEBI:83421"/>
        <dbReference type="ChEBI" id="CHEBI:456216"/>
        <dbReference type="EC" id="2.7.11.1"/>
    </reaction>
</comment>
<dbReference type="EC" id="2.7.11.1" evidence="4 16"/>
<keyword evidence="10 16" id="KW-0418">Kinase</keyword>
<dbReference type="GO" id="GO:0004674">
    <property type="term" value="F:protein serine/threonine kinase activity"/>
    <property type="evidence" value="ECO:0007669"/>
    <property type="project" value="UniProtKB-EC"/>
</dbReference>
<dbReference type="CDD" id="cd05171">
    <property type="entry name" value="PIKKc_ATM"/>
    <property type="match status" value="1"/>
</dbReference>
<comment type="function">
    <text evidence="13 16">Serine/threonine protein kinase which activates checkpoint signaling upon genotoxic stresses such as ionizing radiation (IR), ultraviolet light (UV), or DNA replication stalling, thereby acting as a DNA damage sensor. Recognizes the substrate consensus sequence [ST]-Q. Phosphorylates histone H2A to form H2AS128ph (gamma-H2A) at sites of DNA damage, involved in the regulation of DNA damage response mechanism. Required for the control of telomere length and genome stability.</text>
</comment>
<evidence type="ECO:0000259" key="17">
    <source>
        <dbReference type="PROSITE" id="PS50290"/>
    </source>
</evidence>
<reference evidence="20 21" key="1">
    <citation type="journal article" date="2024" name="IMA Fungus">
        <title>IMA Genome - F19 : A genome assembly and annotation guide to empower mycologists, including annotated draft genome sequences of Ceratocystis pirilliformis, Diaporthe australafricana, Fusarium ophioides, Paecilomyces lecythidis, and Sporothrix stenoceras.</title>
        <authorList>
            <person name="Aylward J."/>
            <person name="Wilson A.M."/>
            <person name="Visagie C.M."/>
            <person name="Spraker J."/>
            <person name="Barnes I."/>
            <person name="Buitendag C."/>
            <person name="Ceriani C."/>
            <person name="Del Mar Angel L."/>
            <person name="du Plessis D."/>
            <person name="Fuchs T."/>
            <person name="Gasser K."/>
            <person name="Kramer D."/>
            <person name="Li W."/>
            <person name="Munsamy K."/>
            <person name="Piso A."/>
            <person name="Price J.L."/>
            <person name="Sonnekus B."/>
            <person name="Thomas C."/>
            <person name="van der Nest A."/>
            <person name="van Dijk A."/>
            <person name="van Heerden A."/>
            <person name="van Vuuren N."/>
            <person name="Yilmaz N."/>
            <person name="Duong T.A."/>
            <person name="van der Merwe N.A."/>
            <person name="Wingfield M.J."/>
            <person name="Wingfield B.D."/>
        </authorList>
    </citation>
    <scope>NUCLEOTIDE SEQUENCE [LARGE SCALE GENOMIC DNA]</scope>
    <source>
        <strain evidence="20 21">CMW 12675</strain>
    </source>
</reference>
<dbReference type="SMART" id="SM01342">
    <property type="entry name" value="TAN"/>
    <property type="match status" value="1"/>
</dbReference>
<feature type="domain" description="FAT" evidence="18">
    <location>
        <begin position="1719"/>
        <end position="2346"/>
    </location>
</feature>
<comment type="caution">
    <text evidence="20">The sequence shown here is derived from an EMBL/GenBank/DDBJ whole genome shotgun (WGS) entry which is preliminary data.</text>
</comment>
<evidence type="ECO:0000256" key="1">
    <source>
        <dbReference type="ARBA" id="ARBA00004123"/>
    </source>
</evidence>
<keyword evidence="11 16" id="KW-0067">ATP-binding</keyword>
<dbReference type="InterPro" id="IPR014009">
    <property type="entry name" value="PIK_FAT"/>
</dbReference>
<dbReference type="InterPro" id="IPR044107">
    <property type="entry name" value="PIKKc_ATM"/>
</dbReference>
<evidence type="ECO:0000259" key="18">
    <source>
        <dbReference type="PROSITE" id="PS51189"/>
    </source>
</evidence>
<comment type="catalytic activity">
    <reaction evidence="14 16">
        <text>L-threonyl-[protein] + ATP = O-phospho-L-threonyl-[protein] + ADP + H(+)</text>
        <dbReference type="Rhea" id="RHEA:46608"/>
        <dbReference type="Rhea" id="RHEA-COMP:11060"/>
        <dbReference type="Rhea" id="RHEA-COMP:11605"/>
        <dbReference type="ChEBI" id="CHEBI:15378"/>
        <dbReference type="ChEBI" id="CHEBI:30013"/>
        <dbReference type="ChEBI" id="CHEBI:30616"/>
        <dbReference type="ChEBI" id="CHEBI:61977"/>
        <dbReference type="ChEBI" id="CHEBI:456216"/>
        <dbReference type="EC" id="2.7.11.1"/>
    </reaction>
</comment>
<evidence type="ECO:0000256" key="5">
    <source>
        <dbReference type="ARBA" id="ARBA00014619"/>
    </source>
</evidence>
<evidence type="ECO:0000256" key="4">
    <source>
        <dbReference type="ARBA" id="ARBA00012513"/>
    </source>
</evidence>
<gene>
    <name evidence="20" type="primary">TEL1</name>
    <name evidence="20" type="ORF">Cpir12675_005820</name>
</gene>
<dbReference type="InterPro" id="IPR018936">
    <property type="entry name" value="PI3/4_kinase_CS"/>
</dbReference>
<dbReference type="PANTHER" id="PTHR37079">
    <property type="entry name" value="SERINE/THREONINE-PROTEIN KINASE ATM"/>
    <property type="match status" value="1"/>
</dbReference>
<dbReference type="Pfam" id="PF02260">
    <property type="entry name" value="FATC"/>
    <property type="match status" value="1"/>
</dbReference>
<dbReference type="Pfam" id="PF11640">
    <property type="entry name" value="TAN"/>
    <property type="match status" value="1"/>
</dbReference>
<dbReference type="InterPro" id="IPR038980">
    <property type="entry name" value="ATM_plant"/>
</dbReference>
<feature type="domain" description="FATC" evidence="19">
    <location>
        <begin position="2776"/>
        <end position="2808"/>
    </location>
</feature>
<organism evidence="20 21">
    <name type="scientific">Ceratocystis pirilliformis</name>
    <dbReference type="NCBI Taxonomy" id="259994"/>
    <lineage>
        <taxon>Eukaryota</taxon>
        <taxon>Fungi</taxon>
        <taxon>Dikarya</taxon>
        <taxon>Ascomycota</taxon>
        <taxon>Pezizomycotina</taxon>
        <taxon>Sordariomycetes</taxon>
        <taxon>Hypocreomycetidae</taxon>
        <taxon>Microascales</taxon>
        <taxon>Ceratocystidaceae</taxon>
        <taxon>Ceratocystis</taxon>
    </lineage>
</organism>
<dbReference type="SMART" id="SM00146">
    <property type="entry name" value="PI3Kc"/>
    <property type="match status" value="1"/>
</dbReference>
<accession>A0ABR3YNC0</accession>
<keyword evidence="8 16" id="KW-0547">Nucleotide-binding</keyword>
<evidence type="ECO:0000256" key="15">
    <source>
        <dbReference type="ARBA" id="ARBA00048679"/>
    </source>
</evidence>
<comment type="subcellular location">
    <subcellularLocation>
        <location evidence="16">Chromosome</location>
        <location evidence="16">Telomere</location>
    </subcellularLocation>
    <subcellularLocation>
        <location evidence="1 16">Nucleus</location>
    </subcellularLocation>
</comment>
<evidence type="ECO:0000259" key="19">
    <source>
        <dbReference type="PROSITE" id="PS51190"/>
    </source>
</evidence>
<dbReference type="Proteomes" id="UP001583280">
    <property type="component" value="Unassembled WGS sequence"/>
</dbReference>
<evidence type="ECO:0000256" key="6">
    <source>
        <dbReference type="ARBA" id="ARBA00022527"/>
    </source>
</evidence>
<evidence type="ECO:0000256" key="7">
    <source>
        <dbReference type="ARBA" id="ARBA00022679"/>
    </source>
</evidence>
<dbReference type="InterPro" id="IPR011009">
    <property type="entry name" value="Kinase-like_dom_sf"/>
</dbReference>
<evidence type="ECO:0000256" key="11">
    <source>
        <dbReference type="ARBA" id="ARBA00022840"/>
    </source>
</evidence>
<dbReference type="InterPro" id="IPR003152">
    <property type="entry name" value="FATC_dom"/>
</dbReference>
<keyword evidence="16" id="KW-0779">Telomere</keyword>
<evidence type="ECO:0000256" key="10">
    <source>
        <dbReference type="ARBA" id="ARBA00022777"/>
    </source>
</evidence>
<comment type="similarity">
    <text evidence="2 16">Belongs to the PI3/PI4-kinase family. ATM subfamily.</text>
</comment>
<evidence type="ECO:0000256" key="2">
    <source>
        <dbReference type="ARBA" id="ARBA00010769"/>
    </source>
</evidence>